<proteinExistence type="predicted"/>
<evidence type="ECO:0000256" key="1">
    <source>
        <dbReference type="SAM" id="MobiDB-lite"/>
    </source>
</evidence>
<dbReference type="PRINTS" id="PR00412">
    <property type="entry name" value="EPOXHYDRLASE"/>
</dbReference>
<feature type="region of interest" description="Disordered" evidence="1">
    <location>
        <begin position="271"/>
        <end position="306"/>
    </location>
</feature>
<protein>
    <submittedName>
        <fullName evidence="3">Alpha/beta hydrolase</fullName>
    </submittedName>
</protein>
<accession>A0ABT0UTS1</accession>
<dbReference type="InterPro" id="IPR000639">
    <property type="entry name" value="Epox_hydrolase-like"/>
</dbReference>
<dbReference type="InterPro" id="IPR000073">
    <property type="entry name" value="AB_hydrolase_1"/>
</dbReference>
<dbReference type="Gene3D" id="3.40.50.1820">
    <property type="entry name" value="alpha/beta hydrolase"/>
    <property type="match status" value="1"/>
</dbReference>
<evidence type="ECO:0000313" key="3">
    <source>
        <dbReference type="EMBL" id="MCM2390626.1"/>
    </source>
</evidence>
<dbReference type="InterPro" id="IPR050266">
    <property type="entry name" value="AB_hydrolase_sf"/>
</dbReference>
<reference evidence="3" key="1">
    <citation type="submission" date="2022-06" db="EMBL/GenBank/DDBJ databases">
        <title>Genome public.</title>
        <authorList>
            <person name="Sun Q."/>
        </authorList>
    </citation>
    <scope>NUCLEOTIDE SEQUENCE</scope>
    <source>
        <strain evidence="3">CWNU-1</strain>
    </source>
</reference>
<gene>
    <name evidence="3" type="ORF">NBG84_20380</name>
</gene>
<keyword evidence="3" id="KW-0378">Hydrolase</keyword>
<dbReference type="Pfam" id="PF00561">
    <property type="entry name" value="Abhydrolase_1"/>
    <property type="match status" value="1"/>
</dbReference>
<dbReference type="InterPro" id="IPR029058">
    <property type="entry name" value="AB_hydrolase_fold"/>
</dbReference>
<dbReference type="PRINTS" id="PR00111">
    <property type="entry name" value="ABHYDROLASE"/>
</dbReference>
<comment type="caution">
    <text evidence="3">The sequence shown here is derived from an EMBL/GenBank/DDBJ whole genome shotgun (WGS) entry which is preliminary data.</text>
</comment>
<sequence>MTAAISTICCPLGAWGVLWADAAGERGSPVLLLHGIGSAAASFARQLGELGDRHRVVAWDAPGYGRSDDPTPPFRMDDFADAAAAVLTGPGLGPAHVVGASWGGVIATRLAVRHPALVRSLVLVDSTRGSGRTEEGAAAMLARSEELATAGAVEFARVRAPRLLSAQAPTAMVAAVRELMATSIRLPGYAQAAASMAETDHTEALSSLRVPTLVLVGEHDRVTGVEESRHLHRLVPDSRFAVIPGAGHLAHQEQPDLFNALLSDFLAEQDGQDAQRPGHHPRQTSDPAPAGQVPSQHDLEDAWTWD</sequence>
<keyword evidence="4" id="KW-1185">Reference proteome</keyword>
<dbReference type="RefSeq" id="WP_250920960.1">
    <property type="nucleotide sequence ID" value="NZ_JAMQAW010000025.1"/>
</dbReference>
<dbReference type="SUPFAM" id="SSF53474">
    <property type="entry name" value="alpha/beta-Hydrolases"/>
    <property type="match status" value="1"/>
</dbReference>
<organism evidence="3 4">
    <name type="scientific">Streptomyces albipurpureus</name>
    <dbReference type="NCBI Taxonomy" id="2897419"/>
    <lineage>
        <taxon>Bacteria</taxon>
        <taxon>Bacillati</taxon>
        <taxon>Actinomycetota</taxon>
        <taxon>Actinomycetes</taxon>
        <taxon>Kitasatosporales</taxon>
        <taxon>Streptomycetaceae</taxon>
        <taxon>Streptomyces</taxon>
    </lineage>
</organism>
<dbReference type="EMBL" id="JAMQAW010000025">
    <property type="protein sequence ID" value="MCM2390626.1"/>
    <property type="molecule type" value="Genomic_DNA"/>
</dbReference>
<name>A0ABT0UTS1_9ACTN</name>
<evidence type="ECO:0000259" key="2">
    <source>
        <dbReference type="Pfam" id="PF00561"/>
    </source>
</evidence>
<dbReference type="Proteomes" id="UP001431429">
    <property type="component" value="Unassembled WGS sequence"/>
</dbReference>
<dbReference type="PANTHER" id="PTHR43798">
    <property type="entry name" value="MONOACYLGLYCEROL LIPASE"/>
    <property type="match status" value="1"/>
</dbReference>
<dbReference type="GO" id="GO:0016787">
    <property type="term" value="F:hydrolase activity"/>
    <property type="evidence" value="ECO:0007669"/>
    <property type="project" value="UniProtKB-KW"/>
</dbReference>
<evidence type="ECO:0000313" key="4">
    <source>
        <dbReference type="Proteomes" id="UP001431429"/>
    </source>
</evidence>
<dbReference type="PANTHER" id="PTHR43798:SF33">
    <property type="entry name" value="HYDROLASE, PUTATIVE (AFU_ORTHOLOGUE AFUA_2G14860)-RELATED"/>
    <property type="match status" value="1"/>
</dbReference>
<feature type="domain" description="AB hydrolase-1" evidence="2">
    <location>
        <begin position="29"/>
        <end position="253"/>
    </location>
</feature>